<evidence type="ECO:0000313" key="7">
    <source>
        <dbReference type="Proteomes" id="UP000176944"/>
    </source>
</evidence>
<evidence type="ECO:0000256" key="1">
    <source>
        <dbReference type="ARBA" id="ARBA00008725"/>
    </source>
</evidence>
<evidence type="ECO:0000256" key="3">
    <source>
        <dbReference type="ARBA" id="ARBA00022592"/>
    </source>
</evidence>
<dbReference type="InterPro" id="IPR024370">
    <property type="entry name" value="PBP_domain"/>
</dbReference>
<dbReference type="GO" id="GO:0042301">
    <property type="term" value="F:phosphate ion binding"/>
    <property type="evidence" value="ECO:0007669"/>
    <property type="project" value="InterPro"/>
</dbReference>
<dbReference type="PANTHER" id="PTHR42996:SF1">
    <property type="entry name" value="PHOSPHATE-BINDING PROTEIN PSTS"/>
    <property type="match status" value="1"/>
</dbReference>
<dbReference type="InterPro" id="IPR005673">
    <property type="entry name" value="ABC_phos-bd_PstS"/>
</dbReference>
<dbReference type="Proteomes" id="UP000176944">
    <property type="component" value="Chromosome"/>
</dbReference>
<proteinExistence type="inferred from homology"/>
<keyword evidence="2 4" id="KW-0813">Transport</keyword>
<dbReference type="AlphaFoldDB" id="A0A1D9G5D0"/>
<evidence type="ECO:0000313" key="6">
    <source>
        <dbReference type="EMBL" id="AOY82826.1"/>
    </source>
</evidence>
<dbReference type="PIRSF" id="PIRSF002756">
    <property type="entry name" value="PstS"/>
    <property type="match status" value="1"/>
</dbReference>
<dbReference type="Pfam" id="PF12849">
    <property type="entry name" value="PBP_like_2"/>
    <property type="match status" value="1"/>
</dbReference>
<sequence length="343" mass="38120">MIGYQFFWQKVLTATAVTLTVGFGSISGAIAQSFTGAGATFPEPLYRRYFREYQEEKQKEQTDVKFKYSAIGSGGGIRRFLNQSVDFGASNVIPTPVERNSMKRGLLMVPTAGGSLAVVYNLQGITTDVKLSRDTLGKIFSGQISNWKQVNSRLPNRKIQVVVHSGSSGTSFIFTKYLNEITNGRIRASKRPNWGFKVFSSVPGNAAVASEVRRIDGAIGYVPASYAKQLNLPMARLENRAGRYVKPTVDQANKALGNVQFNDDFTIENIDDPEQGYPIVGITWLFLYEKYPKPELAQGVKDLINWILTEGQDLNEDLQYTRIPEDVANRAIEAVNNNIRVVP</sequence>
<name>A0A1D9G5D0_MOOP1</name>
<dbReference type="GO" id="GO:0043190">
    <property type="term" value="C:ATP-binding cassette (ABC) transporter complex"/>
    <property type="evidence" value="ECO:0007669"/>
    <property type="project" value="InterPro"/>
</dbReference>
<evidence type="ECO:0000256" key="4">
    <source>
        <dbReference type="PIRNR" id="PIRNR002756"/>
    </source>
</evidence>
<evidence type="ECO:0000259" key="5">
    <source>
        <dbReference type="Pfam" id="PF12849"/>
    </source>
</evidence>
<accession>A0A1D9G5D0</accession>
<comment type="similarity">
    <text evidence="1 4">Belongs to the PstS family.</text>
</comment>
<dbReference type="Gene3D" id="3.40.190.10">
    <property type="entry name" value="Periplasmic binding protein-like II"/>
    <property type="match status" value="2"/>
</dbReference>
<dbReference type="NCBIfam" id="TIGR00975">
    <property type="entry name" value="3a0107s03"/>
    <property type="match status" value="1"/>
</dbReference>
<dbReference type="EMBL" id="CP017708">
    <property type="protein sequence ID" value="AOY82826.1"/>
    <property type="molecule type" value="Genomic_DNA"/>
</dbReference>
<dbReference type="InterPro" id="IPR050962">
    <property type="entry name" value="Phosphate-bind_PstS"/>
</dbReference>
<dbReference type="CDD" id="cd13565">
    <property type="entry name" value="PBP2_PstS"/>
    <property type="match status" value="1"/>
</dbReference>
<dbReference type="SUPFAM" id="SSF53850">
    <property type="entry name" value="Periplasmic binding protein-like II"/>
    <property type="match status" value="1"/>
</dbReference>
<reference evidence="7" key="1">
    <citation type="submission" date="2016-10" db="EMBL/GenBank/DDBJ databases">
        <title>Comparative genomics uncovers the prolific and rare metabolic potential of the cyanobacterial genus Moorea.</title>
        <authorList>
            <person name="Leao T."/>
            <person name="Castelao G."/>
            <person name="Korobeynikov A."/>
            <person name="Monroe E.A."/>
            <person name="Podell S."/>
            <person name="Glukhov E."/>
            <person name="Allen E."/>
            <person name="Gerwick W.H."/>
            <person name="Gerwick L."/>
        </authorList>
    </citation>
    <scope>NUCLEOTIDE SEQUENCE [LARGE SCALE GENOMIC DNA]</scope>
    <source>
        <strain evidence="7">JHB</strain>
    </source>
</reference>
<dbReference type="GO" id="GO:0035435">
    <property type="term" value="P:phosphate ion transmembrane transport"/>
    <property type="evidence" value="ECO:0007669"/>
    <property type="project" value="InterPro"/>
</dbReference>
<gene>
    <name evidence="6" type="primary">pstS</name>
    <name evidence="6" type="ORF">BJP36_25890</name>
</gene>
<dbReference type="PANTHER" id="PTHR42996">
    <property type="entry name" value="PHOSPHATE-BINDING PROTEIN PSTS"/>
    <property type="match status" value="1"/>
</dbReference>
<feature type="domain" description="PBP" evidence="5">
    <location>
        <begin position="28"/>
        <end position="309"/>
    </location>
</feature>
<organism evidence="6 7">
    <name type="scientific">Moorena producens (strain JHB)</name>
    <dbReference type="NCBI Taxonomy" id="1454205"/>
    <lineage>
        <taxon>Bacteria</taxon>
        <taxon>Bacillati</taxon>
        <taxon>Cyanobacteriota</taxon>
        <taxon>Cyanophyceae</taxon>
        <taxon>Coleofasciculales</taxon>
        <taxon>Coleofasciculaceae</taxon>
        <taxon>Moorena</taxon>
    </lineage>
</organism>
<protein>
    <recommendedName>
        <fullName evidence="4">Phosphate-binding protein</fullName>
    </recommendedName>
</protein>
<keyword evidence="3 4" id="KW-0592">Phosphate transport</keyword>
<evidence type="ECO:0000256" key="2">
    <source>
        <dbReference type="ARBA" id="ARBA00022448"/>
    </source>
</evidence>